<organism evidence="1 2">
    <name type="scientific">Choristoneura fumiferana</name>
    <name type="common">Spruce budworm moth</name>
    <name type="synonym">Archips fumiferana</name>
    <dbReference type="NCBI Taxonomy" id="7141"/>
    <lineage>
        <taxon>Eukaryota</taxon>
        <taxon>Metazoa</taxon>
        <taxon>Ecdysozoa</taxon>
        <taxon>Arthropoda</taxon>
        <taxon>Hexapoda</taxon>
        <taxon>Insecta</taxon>
        <taxon>Pterygota</taxon>
        <taxon>Neoptera</taxon>
        <taxon>Endopterygota</taxon>
        <taxon>Lepidoptera</taxon>
        <taxon>Glossata</taxon>
        <taxon>Ditrysia</taxon>
        <taxon>Tortricoidea</taxon>
        <taxon>Tortricidae</taxon>
        <taxon>Tortricinae</taxon>
        <taxon>Choristoneura</taxon>
    </lineage>
</organism>
<evidence type="ECO:0000313" key="2">
    <source>
        <dbReference type="Proteomes" id="UP001064048"/>
    </source>
</evidence>
<dbReference type="Proteomes" id="UP001064048">
    <property type="component" value="Chromosome Z"/>
</dbReference>
<name>A0ACC0K391_CHOFU</name>
<proteinExistence type="predicted"/>
<comment type="caution">
    <text evidence="1">The sequence shown here is derived from an EMBL/GenBank/DDBJ whole genome shotgun (WGS) entry which is preliminary data.</text>
</comment>
<keyword evidence="2" id="KW-1185">Reference proteome</keyword>
<accession>A0ACC0K391</accession>
<reference evidence="1 2" key="1">
    <citation type="journal article" date="2022" name="Genome Biol. Evol.">
        <title>The Spruce Budworm Genome: Reconstructing the Evolutionary History of Antifreeze Proteins.</title>
        <authorList>
            <person name="Beliveau C."/>
            <person name="Gagne P."/>
            <person name="Picq S."/>
            <person name="Vernygora O."/>
            <person name="Keeling C.I."/>
            <person name="Pinkney K."/>
            <person name="Doucet D."/>
            <person name="Wen F."/>
            <person name="Johnston J.S."/>
            <person name="Maaroufi H."/>
            <person name="Boyle B."/>
            <person name="Laroche J."/>
            <person name="Dewar K."/>
            <person name="Juretic N."/>
            <person name="Blackburn G."/>
            <person name="Nisole A."/>
            <person name="Brunet B."/>
            <person name="Brandao M."/>
            <person name="Lumley L."/>
            <person name="Duan J."/>
            <person name="Quan G."/>
            <person name="Lucarotti C.J."/>
            <person name="Roe A.D."/>
            <person name="Sperling F.A.H."/>
            <person name="Levesque R.C."/>
            <person name="Cusson M."/>
        </authorList>
    </citation>
    <scope>NUCLEOTIDE SEQUENCE [LARGE SCALE GENOMIC DNA]</scope>
    <source>
        <strain evidence="1">Glfc:IPQL:Cfum</strain>
    </source>
</reference>
<protein>
    <submittedName>
        <fullName evidence="1">Uncharacterized protein</fullName>
    </submittedName>
</protein>
<gene>
    <name evidence="1" type="ORF">MSG28_000994</name>
</gene>
<dbReference type="EMBL" id="CM046131">
    <property type="protein sequence ID" value="KAI8430845.1"/>
    <property type="molecule type" value="Genomic_DNA"/>
</dbReference>
<sequence length="2152" mass="237932">MVVADVGTERNEDCEEDYGYKKDFHTALPQFLAVSVKNIILLGYGMTLGFPTILIPAVSQPAQGEVLHLQTYEIAWISSINLIVVPLGCALSGVVTSPLGRIRAMQVVNIPFAIAWLMFHFSTISGHLYGALILTGLAGGLLEAPVLTYVAEVTQPHLRGALSATSSMCIIIGVFTQFLFGLFMYWRTVALVNIIFTVLAVIALFFVPESPHWLVSRKRYDDARKSLQWLRGWTNSTAVSAELRDIQALFKDKKSEAGDMDETFTEKLSHYLKRSFLYPFFLVSSCFFIGHFSGMTTLQMLEAPIDRYYATLILGIVQIVGSSSCVLLVHYTGKRPLTLFSTAGAGVCCMLVAAYDGYITTHNVTVDPTGDSNINGTLMDADLTVFSARTRSGGAGLASAVGYIFGFLTNRMYIALLDTISVWGTYGLYGVVCIAGSILLYFILPETEGKELGDIQTHFAGGRKLTNKVYKPKTVNVWNGSLEIGVTTLDPEFMELPATATKLRNTAWIMSGSSIVKDGVTLVNSYGPELDTLSEGDCVGVMRTAKAELMFYVNSRCLGVAAKDLPPKLFAVIDLYGQCVQTSITHVHGMRSIMESSLDQIEEDPNNDDTVTTTDIDVVAVPAESSFPKPQDVFVPITTEGACALVVQDRLRFHPRCGILVKLSANNKSAERARPLDDYNNGVVMTHRPLYDNELFEIRIDRLVDKWSGSIEVGVTSHNPATIRFPSTMTNMDSGTIMMSGCKVLLNGHGMCMEYGNFNLDELREGDTVGMMRKSNGKLHYFINGLDQGIATDKVEQHVWGVVDLYGMTVKVTIVDPCEDIDTNISTAPVERSTPEIPVLSRIRQRLDEDSLLFHTLRDSNVIIINDGKTAHRPNAFEYFNNGIVMTNRTLRTNELFQVRLDLVIPKWAGSIEVGVTQHSSNDLQFPFKMSNAKSGTWAMTGEDVIQNGTIIIPQYVRNLNRLVEGDSVGVMRKDMGILHFFVNGVDQGPAAFNVPEHVFGVVDLYGRVAQATIVEAYIPPAVYSPESPVSTESNATIYPPDRTRGSNIVSYIYSEMCFHRLHGRNARLSRSRLTASRATVYSEFNDAVLFSSRPLRECDMFELRIDKMVDCWIGSLEIGVTAIRPDDLEANGGVGAIAGTATDLNWDTYILSGAAMMKDGECVRSGYPLDLDTLTVGSRVGMMWHADRSLHYYLDGMDMGKAWYVPHLNIYAVVDLYGQCTQVTILQNEERAFNYNGCTNSDNSLLSNSRALSSPPPPYWSFSEYCGENICIMHDYSFARRLTPDPMAALVFSAAHLAVGEIFEVKIVECKSGYAGSFRMGVTDVNILNVHVNRSLPPSVSLLPHYTAYIDGKYMKYSRYSDKEHELRSFVPSFDWLRAGDRVGLKKTVDGRVLVYYNSELLEYAFENVPDKVYVVMEIFGHVTKIQAISKGANVGSTLPQHTIPNDECVKQPLSNAEKNANNALVAQSSQNNASNESVETRVEVTDTDASEPSNHTNEVISTSNVEFSTYCASALAASNDTLTVPTETNSTSTMTVVSADSRRRRNPLPYTFHYVHGKNIRLCSSDTVAMRTSGYKDGIAIVSQPLRRGHNFRFRVDKVGGEWSGSISLGAVGALPSELPPCAMHLDPPVWAVTSDLLHDNGTFKKTQMASAFDELSEQSVLTLHFRFNGELVADVDGAVLGTVGVVPRAFSHVFPLIDLYGRVHQVSVLLHPTVVASGASLDLPIIAENLREESLAELELLDDDDEDDDDDKMPKLTPETPEKQPRRKTKAYSHDNLLDDSLDPVYSQPGPSTHPDPPTSLPIDNEAKNKEIKCRKESSTRSVLHQSLILTEDSLPIDNNELANRCIQKSHSTHSFCQLPEEPALDVEVKETQSYVFSVGGRAGEGAGEPTEVSPELDQCYDTNIRHNDRYPEASEVDSLDNEIMDALALETGNLPDLTEEHSSSIDDSTRRDDFWTESLSAENLNYLNRILCLEQEGEGQSLEEWEAWGENCEHLHLVLKYWHFLVLPYPELRAAAWAQVRCYCRSCQPDARPPLSGWVRIERAEVASAGAARRAYWHVARASLGAARGGDAAGRARRPRTLAPAPRPLHSNADIWFDEEGKPHHTVLAIEIDVESCDAARDRLLAFLIFLKSHSVLHSDDNPPSLDE</sequence>
<evidence type="ECO:0000313" key="1">
    <source>
        <dbReference type="EMBL" id="KAI8430845.1"/>
    </source>
</evidence>